<evidence type="ECO:0000313" key="1">
    <source>
        <dbReference type="EMBL" id="OGG41933.1"/>
    </source>
</evidence>
<evidence type="ECO:0000313" key="2">
    <source>
        <dbReference type="Proteomes" id="UP000176322"/>
    </source>
</evidence>
<name>A0A1F6BYN1_9BACT</name>
<gene>
    <name evidence="1" type="ORF">A2837_01865</name>
</gene>
<dbReference type="AlphaFoldDB" id="A0A1F6BYN1"/>
<sequence length="173" mass="19484">MDYDFGDILDARNAPDGHFIVVVGEATKQGQTEVMYYIITSRVYAVFKDILAFFNDCLSRGDKDFLKHFSKEKAKTAISAHGLLSQAVFLDKQTNYDTCLDVESMIVVNSDPKLIDKTALESLRGDGKVIYRNKLAKIDALNLIQIIKHSNEVSPDRKNKMSASFNKIKSTLR</sequence>
<protein>
    <submittedName>
        <fullName evidence="1">Uncharacterized protein</fullName>
    </submittedName>
</protein>
<dbReference type="STRING" id="1798475.A2837_01865"/>
<dbReference type="EMBL" id="MFKO01000002">
    <property type="protein sequence ID" value="OGG41933.1"/>
    <property type="molecule type" value="Genomic_DNA"/>
</dbReference>
<reference evidence="1 2" key="1">
    <citation type="journal article" date="2016" name="Nat. Commun.">
        <title>Thousands of microbial genomes shed light on interconnected biogeochemical processes in an aquifer system.</title>
        <authorList>
            <person name="Anantharaman K."/>
            <person name="Brown C.T."/>
            <person name="Hug L.A."/>
            <person name="Sharon I."/>
            <person name="Castelle C.J."/>
            <person name="Probst A.J."/>
            <person name="Thomas B.C."/>
            <person name="Singh A."/>
            <person name="Wilkins M.J."/>
            <person name="Karaoz U."/>
            <person name="Brodie E.L."/>
            <person name="Williams K.H."/>
            <person name="Hubbard S.S."/>
            <person name="Banfield J.F."/>
        </authorList>
    </citation>
    <scope>NUCLEOTIDE SEQUENCE [LARGE SCALE GENOMIC DNA]</scope>
</reference>
<comment type="caution">
    <text evidence="1">The sequence shown here is derived from an EMBL/GenBank/DDBJ whole genome shotgun (WGS) entry which is preliminary data.</text>
</comment>
<dbReference type="Proteomes" id="UP000176322">
    <property type="component" value="Unassembled WGS sequence"/>
</dbReference>
<organism evidence="1 2">
    <name type="scientific">Candidatus Kaiserbacteria bacterium RIFCSPHIGHO2_01_FULL_46_22</name>
    <dbReference type="NCBI Taxonomy" id="1798475"/>
    <lineage>
        <taxon>Bacteria</taxon>
        <taxon>Candidatus Kaiseribacteriota</taxon>
    </lineage>
</organism>
<accession>A0A1F6BYN1</accession>
<proteinExistence type="predicted"/>